<evidence type="ECO:0000313" key="1">
    <source>
        <dbReference type="WBParaSite" id="MCU_011881-RA"/>
    </source>
</evidence>
<reference evidence="1" key="1">
    <citation type="submission" date="2019-11" db="UniProtKB">
        <authorList>
            <consortium name="WormBaseParasite"/>
        </authorList>
    </citation>
    <scope>IDENTIFICATION</scope>
</reference>
<organism evidence="1">
    <name type="scientific">Mesocestoides corti</name>
    <name type="common">Flatworm</name>
    <dbReference type="NCBI Taxonomy" id="53468"/>
    <lineage>
        <taxon>Eukaryota</taxon>
        <taxon>Metazoa</taxon>
        <taxon>Spiralia</taxon>
        <taxon>Lophotrochozoa</taxon>
        <taxon>Platyhelminthes</taxon>
        <taxon>Cestoda</taxon>
        <taxon>Eucestoda</taxon>
        <taxon>Cyclophyllidea</taxon>
        <taxon>Mesocestoididae</taxon>
        <taxon>Mesocestoides</taxon>
    </lineage>
</organism>
<sequence>MPNISLALTWYLFVPRNSLPQNYTFSVILLTLDY</sequence>
<dbReference type="AlphaFoldDB" id="A0A5K3FVW8"/>
<proteinExistence type="predicted"/>
<protein>
    <submittedName>
        <fullName evidence="1">Uncharacterized protein</fullName>
    </submittedName>
</protein>
<name>A0A5K3FVW8_MESCO</name>
<dbReference type="WBParaSite" id="MCU_011881-RA">
    <property type="protein sequence ID" value="MCU_011881-RA"/>
    <property type="gene ID" value="MCU_011881"/>
</dbReference>
<accession>A0A5K3FVW8</accession>